<dbReference type="Gene3D" id="1.20.1070.10">
    <property type="entry name" value="Rhodopsin 7-helix transmembrane proteins"/>
    <property type="match status" value="1"/>
</dbReference>
<keyword evidence="5 10" id="KW-0297">G-protein coupled receptor</keyword>
<dbReference type="Proteomes" id="UP000507470">
    <property type="component" value="Unassembled WGS sequence"/>
</dbReference>
<feature type="transmembrane region" description="Helical" evidence="11">
    <location>
        <begin position="89"/>
        <end position="111"/>
    </location>
</feature>
<evidence type="ECO:0000256" key="6">
    <source>
        <dbReference type="ARBA" id="ARBA00023136"/>
    </source>
</evidence>
<feature type="transmembrane region" description="Helical" evidence="11">
    <location>
        <begin position="131"/>
        <end position="152"/>
    </location>
</feature>
<dbReference type="Pfam" id="PF00001">
    <property type="entry name" value="7tm_1"/>
    <property type="match status" value="1"/>
</dbReference>
<keyword evidence="2" id="KW-1003">Cell membrane</keyword>
<evidence type="ECO:0000256" key="2">
    <source>
        <dbReference type="ARBA" id="ARBA00022475"/>
    </source>
</evidence>
<dbReference type="GO" id="GO:0005886">
    <property type="term" value="C:plasma membrane"/>
    <property type="evidence" value="ECO:0007669"/>
    <property type="project" value="UniProtKB-SubCell"/>
</dbReference>
<comment type="similarity">
    <text evidence="10">Belongs to the G-protein coupled receptor 1 family.</text>
</comment>
<gene>
    <name evidence="13" type="ORF">MCOR_14860</name>
</gene>
<keyword evidence="9 10" id="KW-0807">Transducer</keyword>
<feature type="transmembrane region" description="Helical" evidence="11">
    <location>
        <begin position="12"/>
        <end position="42"/>
    </location>
</feature>
<accession>A0A6J8B5U0</accession>
<keyword evidence="3 10" id="KW-0812">Transmembrane</keyword>
<evidence type="ECO:0000256" key="3">
    <source>
        <dbReference type="ARBA" id="ARBA00022692"/>
    </source>
</evidence>
<protein>
    <recommendedName>
        <fullName evidence="12">G-protein coupled receptors family 1 profile domain-containing protein</fullName>
    </recommendedName>
</protein>
<dbReference type="PRINTS" id="PR00237">
    <property type="entry name" value="GPCRRHODOPSN"/>
</dbReference>
<dbReference type="OrthoDB" id="6287421at2759"/>
<evidence type="ECO:0000313" key="13">
    <source>
        <dbReference type="EMBL" id="CAC5378710.1"/>
    </source>
</evidence>
<keyword evidence="8" id="KW-0325">Glycoprotein</keyword>
<evidence type="ECO:0000256" key="9">
    <source>
        <dbReference type="ARBA" id="ARBA00023224"/>
    </source>
</evidence>
<keyword evidence="6 11" id="KW-0472">Membrane</keyword>
<dbReference type="InterPro" id="IPR000276">
    <property type="entry name" value="GPCR_Rhodpsn"/>
</dbReference>
<evidence type="ECO:0000256" key="7">
    <source>
        <dbReference type="ARBA" id="ARBA00023170"/>
    </source>
</evidence>
<dbReference type="CDD" id="cd00637">
    <property type="entry name" value="7tm_classA_rhodopsin-like"/>
    <property type="match status" value="1"/>
</dbReference>
<proteinExistence type="inferred from homology"/>
<evidence type="ECO:0000256" key="5">
    <source>
        <dbReference type="ARBA" id="ARBA00023040"/>
    </source>
</evidence>
<dbReference type="PANTHER" id="PTHR24246">
    <property type="entry name" value="OLFACTORY RECEPTOR AND ADENOSINE RECEPTOR"/>
    <property type="match status" value="1"/>
</dbReference>
<reference evidence="13 14" key="1">
    <citation type="submission" date="2020-06" db="EMBL/GenBank/DDBJ databases">
        <authorList>
            <person name="Li R."/>
            <person name="Bekaert M."/>
        </authorList>
    </citation>
    <scope>NUCLEOTIDE SEQUENCE [LARGE SCALE GENOMIC DNA]</scope>
    <source>
        <strain evidence="14">wild</strain>
    </source>
</reference>
<dbReference type="PANTHER" id="PTHR24246:SF27">
    <property type="entry name" value="ADENOSINE RECEPTOR, ISOFORM A"/>
    <property type="match status" value="1"/>
</dbReference>
<evidence type="ECO:0000256" key="10">
    <source>
        <dbReference type="RuleBase" id="RU000688"/>
    </source>
</evidence>
<keyword evidence="14" id="KW-1185">Reference proteome</keyword>
<evidence type="ECO:0000259" key="12">
    <source>
        <dbReference type="PROSITE" id="PS50262"/>
    </source>
</evidence>
<dbReference type="EMBL" id="CACVKT020002586">
    <property type="protein sequence ID" value="CAC5378710.1"/>
    <property type="molecule type" value="Genomic_DNA"/>
</dbReference>
<evidence type="ECO:0000256" key="4">
    <source>
        <dbReference type="ARBA" id="ARBA00022989"/>
    </source>
</evidence>
<dbReference type="SMART" id="SM01381">
    <property type="entry name" value="7TM_GPCR_Srsx"/>
    <property type="match status" value="1"/>
</dbReference>
<dbReference type="InterPro" id="IPR017452">
    <property type="entry name" value="GPCR_Rhodpsn_7TM"/>
</dbReference>
<feature type="domain" description="G-protein coupled receptors family 1 profile" evidence="12">
    <location>
        <begin position="33"/>
        <end position="289"/>
    </location>
</feature>
<feature type="transmembrane region" description="Helical" evidence="11">
    <location>
        <begin position="54"/>
        <end position="77"/>
    </location>
</feature>
<evidence type="ECO:0000256" key="1">
    <source>
        <dbReference type="ARBA" id="ARBA00004651"/>
    </source>
</evidence>
<organism evidence="13 14">
    <name type="scientific">Mytilus coruscus</name>
    <name type="common">Sea mussel</name>
    <dbReference type="NCBI Taxonomy" id="42192"/>
    <lineage>
        <taxon>Eukaryota</taxon>
        <taxon>Metazoa</taxon>
        <taxon>Spiralia</taxon>
        <taxon>Lophotrochozoa</taxon>
        <taxon>Mollusca</taxon>
        <taxon>Bivalvia</taxon>
        <taxon>Autobranchia</taxon>
        <taxon>Pteriomorphia</taxon>
        <taxon>Mytilida</taxon>
        <taxon>Mytiloidea</taxon>
        <taxon>Mytilidae</taxon>
        <taxon>Mytilinae</taxon>
        <taxon>Mytilus</taxon>
    </lineage>
</organism>
<name>A0A6J8B5U0_MYTCO</name>
<keyword evidence="7 10" id="KW-0675">Receptor</keyword>
<dbReference type="PROSITE" id="PS50262">
    <property type="entry name" value="G_PROTEIN_RECEP_F1_2"/>
    <property type="match status" value="1"/>
</dbReference>
<feature type="transmembrane region" description="Helical" evidence="11">
    <location>
        <begin position="172"/>
        <end position="195"/>
    </location>
</feature>
<dbReference type="PROSITE" id="PS00237">
    <property type="entry name" value="G_PROTEIN_RECEP_F1_1"/>
    <property type="match status" value="1"/>
</dbReference>
<dbReference type="SUPFAM" id="SSF81321">
    <property type="entry name" value="Family A G protein-coupled receptor-like"/>
    <property type="match status" value="1"/>
</dbReference>
<dbReference type="AlphaFoldDB" id="A0A6J8B5U0"/>
<evidence type="ECO:0000313" key="14">
    <source>
        <dbReference type="Proteomes" id="UP000507470"/>
    </source>
</evidence>
<dbReference type="GO" id="GO:0004930">
    <property type="term" value="F:G protein-coupled receptor activity"/>
    <property type="evidence" value="ECO:0007669"/>
    <property type="project" value="UniProtKB-KW"/>
</dbReference>
<keyword evidence="4 11" id="KW-1133">Transmembrane helix</keyword>
<evidence type="ECO:0000256" key="8">
    <source>
        <dbReference type="ARBA" id="ARBA00023180"/>
    </source>
</evidence>
<sequence>MNNSSSNLDTTFSSILISFMILQQLIFVVAFIGNSLVIWIFFTRLKLKSSTNRFIVSLALADVLSGIVTGVQIFYFVYPGMNDNMVTCFLRYLSINYTTQVSQMTVMFTTFDRYVAICHPHHYVRVMTRKVAIILSLLPWVLSFASVSSPLLGWHIWKRGCKCEYLLIFERGYYLTSSVITYSFSILTFIMYTFILKTAWRYYSRVKPVGGDTSCNHGTNKSKTMERDVRNAKVTGVVTLAFSVCWLPFMTFPFQKGIGIDQISDTGLTVMNWLVFLGMLNSIVNPFIYAWKRRDFSKECKRTFGCFKNQEDMSQTSVEF</sequence>
<evidence type="ECO:0000256" key="11">
    <source>
        <dbReference type="SAM" id="Phobius"/>
    </source>
</evidence>
<feature type="transmembrane region" description="Helical" evidence="11">
    <location>
        <begin position="270"/>
        <end position="291"/>
    </location>
</feature>
<comment type="subcellular location">
    <subcellularLocation>
        <location evidence="1">Cell membrane</location>
        <topology evidence="1">Multi-pass membrane protein</topology>
    </subcellularLocation>
</comment>
<feature type="transmembrane region" description="Helical" evidence="11">
    <location>
        <begin position="231"/>
        <end position="250"/>
    </location>
</feature>